<dbReference type="EMBL" id="BGPR01099306">
    <property type="protein sequence ID" value="GBM52214.1"/>
    <property type="molecule type" value="Genomic_DNA"/>
</dbReference>
<reference evidence="1 2" key="1">
    <citation type="journal article" date="2019" name="Sci. Rep.">
        <title>Orb-weaving spider Araneus ventricosus genome elucidates the spidroin gene catalogue.</title>
        <authorList>
            <person name="Kono N."/>
            <person name="Nakamura H."/>
            <person name="Ohtoshi R."/>
            <person name="Moran D.A.P."/>
            <person name="Shinohara A."/>
            <person name="Yoshida Y."/>
            <person name="Fujiwara M."/>
            <person name="Mori M."/>
            <person name="Tomita M."/>
            <person name="Arakawa K."/>
        </authorList>
    </citation>
    <scope>NUCLEOTIDE SEQUENCE [LARGE SCALE GENOMIC DNA]</scope>
</reference>
<proteinExistence type="predicted"/>
<gene>
    <name evidence="1" type="ORF">AVEN_16398_1</name>
</gene>
<dbReference type="AlphaFoldDB" id="A0A4Y2GJJ4"/>
<evidence type="ECO:0000313" key="2">
    <source>
        <dbReference type="Proteomes" id="UP000499080"/>
    </source>
</evidence>
<name>A0A4Y2GJJ4_ARAVE</name>
<organism evidence="1 2">
    <name type="scientific">Araneus ventricosus</name>
    <name type="common">Orbweaver spider</name>
    <name type="synonym">Epeira ventricosa</name>
    <dbReference type="NCBI Taxonomy" id="182803"/>
    <lineage>
        <taxon>Eukaryota</taxon>
        <taxon>Metazoa</taxon>
        <taxon>Ecdysozoa</taxon>
        <taxon>Arthropoda</taxon>
        <taxon>Chelicerata</taxon>
        <taxon>Arachnida</taxon>
        <taxon>Araneae</taxon>
        <taxon>Araneomorphae</taxon>
        <taxon>Entelegynae</taxon>
        <taxon>Araneoidea</taxon>
        <taxon>Araneidae</taxon>
        <taxon>Araneus</taxon>
    </lineage>
</organism>
<comment type="caution">
    <text evidence="1">The sequence shown here is derived from an EMBL/GenBank/DDBJ whole genome shotgun (WGS) entry which is preliminary data.</text>
</comment>
<dbReference type="Proteomes" id="UP000499080">
    <property type="component" value="Unassembled WGS sequence"/>
</dbReference>
<sequence>SYLHDVAVTAKERYEKSTFLKMVSTRYTDYLKGKDILGIPVITQMIETTQEITAILIELRRIQQIIEKNDLRRIQQMIEKNNQPLTRPEVWFQANS</sequence>
<protein>
    <submittedName>
        <fullName evidence="1">Uncharacterized protein</fullName>
    </submittedName>
</protein>
<keyword evidence="2" id="KW-1185">Reference proteome</keyword>
<accession>A0A4Y2GJJ4</accession>
<evidence type="ECO:0000313" key="1">
    <source>
        <dbReference type="EMBL" id="GBM52214.1"/>
    </source>
</evidence>
<feature type="non-terminal residue" evidence="1">
    <location>
        <position position="1"/>
    </location>
</feature>